<proteinExistence type="predicted"/>
<dbReference type="SMART" id="SM00850">
    <property type="entry name" value="LytTR"/>
    <property type="match status" value="1"/>
</dbReference>
<dbReference type="Pfam" id="PF04397">
    <property type="entry name" value="LytTR"/>
    <property type="match status" value="1"/>
</dbReference>
<dbReference type="Gene3D" id="3.40.50.2300">
    <property type="match status" value="1"/>
</dbReference>
<dbReference type="AlphaFoldDB" id="A0A516KHU6"/>
<dbReference type="GO" id="GO:0000156">
    <property type="term" value="F:phosphorelay response regulator activity"/>
    <property type="evidence" value="ECO:0007669"/>
    <property type="project" value="InterPro"/>
</dbReference>
<dbReference type="InterPro" id="IPR007492">
    <property type="entry name" value="LytTR_DNA-bd_dom"/>
</dbReference>
<sequence>MRSTISVLIVDDERYSREELSHLLSTYPPIRIVGEAESGDQCITKAIELQPDVIFLDIEMPKRNGMDTASMLKELKKTPLIVFATAYPDFAVEAFRQEAVDYLVKPFDPQELDETVQRLERYLLSKQEELAGQTPFKLAIEGEEIVYLNPHNILFIYRDNRVSKIVVAGKEYETKTPLKELEARLKEYSFFRIHKSYLVNLNHVSRLIPWFNGAYQLEMDGTEELLSVSRNYVKALRAQLEL</sequence>
<dbReference type="Gene3D" id="2.40.50.1020">
    <property type="entry name" value="LytTr DNA-binding domain"/>
    <property type="match status" value="1"/>
</dbReference>
<dbReference type="InterPro" id="IPR001789">
    <property type="entry name" value="Sig_transdc_resp-reg_receiver"/>
</dbReference>
<feature type="domain" description="Response regulatory" evidence="2">
    <location>
        <begin position="6"/>
        <end position="120"/>
    </location>
</feature>
<evidence type="ECO:0000313" key="4">
    <source>
        <dbReference type="EMBL" id="QDP40952.1"/>
    </source>
</evidence>
<dbReference type="OrthoDB" id="9809318at2"/>
<feature type="modified residue" description="4-aspartylphosphate" evidence="1">
    <location>
        <position position="57"/>
    </location>
</feature>
<feature type="domain" description="HTH LytTR-type" evidence="3">
    <location>
        <begin position="138"/>
        <end position="242"/>
    </location>
</feature>
<gene>
    <name evidence="4" type="ORF">FN924_12595</name>
</gene>
<evidence type="ECO:0000256" key="1">
    <source>
        <dbReference type="PROSITE-ProRule" id="PRU00169"/>
    </source>
</evidence>
<dbReference type="Proteomes" id="UP000315215">
    <property type="component" value="Chromosome"/>
</dbReference>
<keyword evidence="1" id="KW-0597">Phosphoprotein</keyword>
<name>A0A516KHU6_9BACI</name>
<dbReference type="SUPFAM" id="SSF52172">
    <property type="entry name" value="CheY-like"/>
    <property type="match status" value="1"/>
</dbReference>
<evidence type="ECO:0000313" key="5">
    <source>
        <dbReference type="Proteomes" id="UP000315215"/>
    </source>
</evidence>
<dbReference type="KEGG" id="aqt:FN924_12595"/>
<dbReference type="PROSITE" id="PS50930">
    <property type="entry name" value="HTH_LYTTR"/>
    <property type="match status" value="1"/>
</dbReference>
<organism evidence="4 5">
    <name type="scientific">Radiobacillus deserti</name>
    <dbReference type="NCBI Taxonomy" id="2594883"/>
    <lineage>
        <taxon>Bacteria</taxon>
        <taxon>Bacillati</taxon>
        <taxon>Bacillota</taxon>
        <taxon>Bacilli</taxon>
        <taxon>Bacillales</taxon>
        <taxon>Bacillaceae</taxon>
        <taxon>Radiobacillus</taxon>
    </lineage>
</organism>
<dbReference type="InterPro" id="IPR046947">
    <property type="entry name" value="LytR-like"/>
</dbReference>
<dbReference type="RefSeq" id="WP_143895013.1">
    <property type="nucleotide sequence ID" value="NZ_CP041666.1"/>
</dbReference>
<dbReference type="InterPro" id="IPR011006">
    <property type="entry name" value="CheY-like_superfamily"/>
</dbReference>
<evidence type="ECO:0000259" key="2">
    <source>
        <dbReference type="PROSITE" id="PS50110"/>
    </source>
</evidence>
<dbReference type="SMART" id="SM00448">
    <property type="entry name" value="REC"/>
    <property type="match status" value="1"/>
</dbReference>
<dbReference type="PANTHER" id="PTHR37299:SF1">
    <property type="entry name" value="STAGE 0 SPORULATION PROTEIN A HOMOLOG"/>
    <property type="match status" value="1"/>
</dbReference>
<keyword evidence="5" id="KW-1185">Reference proteome</keyword>
<protein>
    <submittedName>
        <fullName evidence="4">Response regulator transcription factor</fullName>
    </submittedName>
</protein>
<dbReference type="EMBL" id="CP041666">
    <property type="protein sequence ID" value="QDP40952.1"/>
    <property type="molecule type" value="Genomic_DNA"/>
</dbReference>
<accession>A0A516KHU6</accession>
<dbReference type="PANTHER" id="PTHR37299">
    <property type="entry name" value="TRANSCRIPTIONAL REGULATOR-RELATED"/>
    <property type="match status" value="1"/>
</dbReference>
<dbReference type="PROSITE" id="PS50110">
    <property type="entry name" value="RESPONSE_REGULATORY"/>
    <property type="match status" value="1"/>
</dbReference>
<evidence type="ECO:0000259" key="3">
    <source>
        <dbReference type="PROSITE" id="PS50930"/>
    </source>
</evidence>
<dbReference type="GO" id="GO:0003677">
    <property type="term" value="F:DNA binding"/>
    <property type="evidence" value="ECO:0007669"/>
    <property type="project" value="InterPro"/>
</dbReference>
<dbReference type="Pfam" id="PF00072">
    <property type="entry name" value="Response_reg"/>
    <property type="match status" value="1"/>
</dbReference>
<reference evidence="4 5" key="1">
    <citation type="submission" date="2019-07" db="EMBL/GenBank/DDBJ databases">
        <authorList>
            <person name="Li J."/>
        </authorList>
    </citation>
    <scope>NUCLEOTIDE SEQUENCE [LARGE SCALE GENOMIC DNA]</scope>
    <source>
        <strain evidence="4 5">TKL69</strain>
    </source>
</reference>